<dbReference type="AlphaFoldDB" id="A0A8T0FXG4"/>
<dbReference type="Proteomes" id="UP000807504">
    <property type="component" value="Unassembled WGS sequence"/>
</dbReference>
<comment type="caution">
    <text evidence="1">The sequence shown here is derived from an EMBL/GenBank/DDBJ whole genome shotgun (WGS) entry which is preliminary data.</text>
</comment>
<proteinExistence type="predicted"/>
<evidence type="ECO:0000313" key="1">
    <source>
        <dbReference type="EMBL" id="KAF8793523.1"/>
    </source>
</evidence>
<gene>
    <name evidence="1" type="ORF">HNY73_004992</name>
</gene>
<protein>
    <submittedName>
        <fullName evidence="1">Uncharacterized protein</fullName>
    </submittedName>
</protein>
<reference evidence="1" key="1">
    <citation type="journal article" date="2020" name="bioRxiv">
        <title>Chromosome-level reference genome of the European wasp spider Argiope bruennichi: a resource for studies on range expansion and evolutionary adaptation.</title>
        <authorList>
            <person name="Sheffer M.M."/>
            <person name="Hoppe A."/>
            <person name="Krehenwinkel H."/>
            <person name="Uhl G."/>
            <person name="Kuss A.W."/>
            <person name="Jensen L."/>
            <person name="Jensen C."/>
            <person name="Gillespie R.G."/>
            <person name="Hoff K.J."/>
            <person name="Prost S."/>
        </authorList>
    </citation>
    <scope>NUCLEOTIDE SEQUENCE</scope>
</reference>
<name>A0A8T0FXG4_ARGBR</name>
<keyword evidence="2" id="KW-1185">Reference proteome</keyword>
<accession>A0A8T0FXG4</accession>
<evidence type="ECO:0000313" key="2">
    <source>
        <dbReference type="Proteomes" id="UP000807504"/>
    </source>
</evidence>
<dbReference type="EMBL" id="JABXBU010000003">
    <property type="protein sequence ID" value="KAF8793523.1"/>
    <property type="molecule type" value="Genomic_DNA"/>
</dbReference>
<reference evidence="1" key="2">
    <citation type="submission" date="2020-06" db="EMBL/GenBank/DDBJ databases">
        <authorList>
            <person name="Sheffer M."/>
        </authorList>
    </citation>
    <scope>NUCLEOTIDE SEQUENCE</scope>
</reference>
<organism evidence="1 2">
    <name type="scientific">Argiope bruennichi</name>
    <name type="common">Wasp spider</name>
    <name type="synonym">Aranea bruennichi</name>
    <dbReference type="NCBI Taxonomy" id="94029"/>
    <lineage>
        <taxon>Eukaryota</taxon>
        <taxon>Metazoa</taxon>
        <taxon>Ecdysozoa</taxon>
        <taxon>Arthropoda</taxon>
        <taxon>Chelicerata</taxon>
        <taxon>Arachnida</taxon>
        <taxon>Araneae</taxon>
        <taxon>Araneomorphae</taxon>
        <taxon>Entelegynae</taxon>
        <taxon>Araneoidea</taxon>
        <taxon>Araneidae</taxon>
        <taxon>Argiope</taxon>
    </lineage>
</organism>
<sequence length="148" mass="16674">MCLITKDKIFGPPLCHMCTVEGQKCDLPHVRLLLWLQNEIHRDQIDNVISAELPPEQVDPILHETVLKHMIHGPCGRLNPNSPCMREGICTKKFPDPFQTCTSVGDDGHPKYRRLSPDSGEIAAILRNNDVDNRWMGCALQSSSSENF</sequence>